<name>A0A841T149_9BACL</name>
<evidence type="ECO:0000256" key="2">
    <source>
        <dbReference type="ARBA" id="ARBA00022448"/>
    </source>
</evidence>
<dbReference type="PROSITE" id="PS51257">
    <property type="entry name" value="PROKAR_LIPOPROTEIN"/>
    <property type="match status" value="1"/>
</dbReference>
<keyword evidence="7" id="KW-0449">Lipoprotein</keyword>
<dbReference type="InterPro" id="IPR050490">
    <property type="entry name" value="Bact_solute-bd_prot1"/>
</dbReference>
<evidence type="ECO:0000256" key="7">
    <source>
        <dbReference type="ARBA" id="ARBA00023288"/>
    </source>
</evidence>
<proteinExistence type="inferred from homology"/>
<accession>A0A841T149</accession>
<feature type="chain" id="PRO_5039079335" evidence="8">
    <location>
        <begin position="23"/>
        <end position="438"/>
    </location>
</feature>
<dbReference type="Pfam" id="PF01547">
    <property type="entry name" value="SBP_bac_1"/>
    <property type="match status" value="1"/>
</dbReference>
<dbReference type="PROSITE" id="PS01037">
    <property type="entry name" value="SBP_BACTERIAL_1"/>
    <property type="match status" value="1"/>
</dbReference>
<evidence type="ECO:0000313" key="10">
    <source>
        <dbReference type="Proteomes" id="UP000535838"/>
    </source>
</evidence>
<comment type="caution">
    <text evidence="9">The sequence shown here is derived from an EMBL/GenBank/DDBJ whole genome shotgun (WGS) entry which is preliminary data.</text>
</comment>
<evidence type="ECO:0000256" key="8">
    <source>
        <dbReference type="SAM" id="SignalP"/>
    </source>
</evidence>
<sequence length="438" mass="47382">MGKRKKAVAFAVLGGSLALALAGCGSSNNDGGSGAAPAESSSSSASASAEKATLNLFLNRSESVDAFKKLKEIYEAAYPNITLNIETGQGGEFNTNLKTKFAAGAGPDIFTNSGFTDLDIWVDKMEDLTGSAWESEVLDRSLDGITKDGKVYGYPLSMEGYGFIYNKDYFAKAGIAEVPKTMTELKEAVAKLEAAGIKAFVPDYANFYVPGVFETNNAVAKQPDPDQFLADLKSGAAKVTDNPLFSDMLDLVQLQADHASKNPMSIDYTGMVTDFAAGEGAISFGCSCSQPLLDQAQPGFEIGVFGTPLNDDADLNDRVFVQVSSYLAINKDSKVKEQAKQFIDWLYSSEEGREWYVKDFRYLPVLKGLETDAASLGTIGAGIKAYMDQGKYLAYEYPKYPEGLTTEWGDTLIKMIAGKLDKQQTLEELQAVWEKMSK</sequence>
<evidence type="ECO:0000256" key="5">
    <source>
        <dbReference type="ARBA" id="ARBA00023136"/>
    </source>
</evidence>
<evidence type="ECO:0000256" key="6">
    <source>
        <dbReference type="ARBA" id="ARBA00023139"/>
    </source>
</evidence>
<feature type="signal peptide" evidence="8">
    <location>
        <begin position="1"/>
        <end position="22"/>
    </location>
</feature>
<dbReference type="InterPro" id="IPR006061">
    <property type="entry name" value="SBP_1_CS"/>
</dbReference>
<dbReference type="PANTHER" id="PTHR43649">
    <property type="entry name" value="ARABINOSE-BINDING PROTEIN-RELATED"/>
    <property type="match status" value="1"/>
</dbReference>
<keyword evidence="3" id="KW-1003">Cell membrane</keyword>
<protein>
    <submittedName>
        <fullName evidence="9">Extracellular solute-binding protein</fullName>
    </submittedName>
</protein>
<gene>
    <name evidence="9" type="ORF">H7B67_19350</name>
</gene>
<organism evidence="9 10">
    <name type="scientific">Cohnella thailandensis</name>
    <dbReference type="NCBI Taxonomy" id="557557"/>
    <lineage>
        <taxon>Bacteria</taxon>
        <taxon>Bacillati</taxon>
        <taxon>Bacillota</taxon>
        <taxon>Bacilli</taxon>
        <taxon>Bacillales</taxon>
        <taxon>Paenibacillaceae</taxon>
        <taxon>Cohnella</taxon>
    </lineage>
</organism>
<evidence type="ECO:0000256" key="3">
    <source>
        <dbReference type="ARBA" id="ARBA00022475"/>
    </source>
</evidence>
<keyword evidence="6" id="KW-0564">Palmitate</keyword>
<dbReference type="RefSeq" id="WP_185121499.1">
    <property type="nucleotide sequence ID" value="NZ_JACJVQ010000017.1"/>
</dbReference>
<evidence type="ECO:0000313" key="9">
    <source>
        <dbReference type="EMBL" id="MBB6636285.1"/>
    </source>
</evidence>
<keyword evidence="4 8" id="KW-0732">Signal</keyword>
<dbReference type="PANTHER" id="PTHR43649:SF33">
    <property type="entry name" value="POLYGALACTURONAN_RHAMNOGALACTURONAN-BINDING PROTEIN YTCQ"/>
    <property type="match status" value="1"/>
</dbReference>
<dbReference type="Proteomes" id="UP000535838">
    <property type="component" value="Unassembled WGS sequence"/>
</dbReference>
<dbReference type="SUPFAM" id="SSF53850">
    <property type="entry name" value="Periplasmic binding protein-like II"/>
    <property type="match status" value="1"/>
</dbReference>
<keyword evidence="5" id="KW-0472">Membrane</keyword>
<keyword evidence="10" id="KW-1185">Reference proteome</keyword>
<keyword evidence="2" id="KW-0813">Transport</keyword>
<evidence type="ECO:0000256" key="4">
    <source>
        <dbReference type="ARBA" id="ARBA00022729"/>
    </source>
</evidence>
<dbReference type="InterPro" id="IPR006059">
    <property type="entry name" value="SBP"/>
</dbReference>
<dbReference type="Gene3D" id="3.40.190.10">
    <property type="entry name" value="Periplasmic binding protein-like II"/>
    <property type="match status" value="2"/>
</dbReference>
<comment type="similarity">
    <text evidence="1">Belongs to the bacterial solute-binding protein 1 family.</text>
</comment>
<dbReference type="AlphaFoldDB" id="A0A841T149"/>
<reference evidence="9 10" key="1">
    <citation type="submission" date="2020-08" db="EMBL/GenBank/DDBJ databases">
        <title>Cohnella phylogeny.</title>
        <authorList>
            <person name="Dunlap C."/>
        </authorList>
    </citation>
    <scope>NUCLEOTIDE SEQUENCE [LARGE SCALE GENOMIC DNA]</scope>
    <source>
        <strain evidence="9 10">DSM 25241</strain>
    </source>
</reference>
<dbReference type="EMBL" id="JACJVQ010000017">
    <property type="protein sequence ID" value="MBB6636285.1"/>
    <property type="molecule type" value="Genomic_DNA"/>
</dbReference>
<evidence type="ECO:0000256" key="1">
    <source>
        <dbReference type="ARBA" id="ARBA00008520"/>
    </source>
</evidence>
<dbReference type="GO" id="GO:0055085">
    <property type="term" value="P:transmembrane transport"/>
    <property type="evidence" value="ECO:0007669"/>
    <property type="project" value="InterPro"/>
</dbReference>